<keyword evidence="7 9" id="KW-0378">Hydrolase</keyword>
<comment type="caution">
    <text evidence="9">Lacks conserved residue(s) required for the propagation of feature annotation.</text>
</comment>
<dbReference type="HAMAP" id="MF_01818">
    <property type="entry name" value="RNase_Z_BN"/>
    <property type="match status" value="1"/>
</dbReference>
<dbReference type="GO" id="GO:0042781">
    <property type="term" value="F:3'-tRNA processing endoribonuclease activity"/>
    <property type="evidence" value="ECO:0007669"/>
    <property type="project" value="UniProtKB-EC"/>
</dbReference>
<protein>
    <recommendedName>
        <fullName evidence="9">Ribonuclease Z</fullName>
        <shortName evidence="9">RNase Z</shortName>
        <ecNumber evidence="9">3.1.26.11</ecNumber>
    </recommendedName>
    <alternativeName>
        <fullName evidence="9">tRNA 3 endonuclease</fullName>
    </alternativeName>
    <alternativeName>
        <fullName evidence="9">tRNase Z</fullName>
    </alternativeName>
</protein>
<dbReference type="Pfam" id="PF23023">
    <property type="entry name" value="Anti-Pycsar_Apyc1"/>
    <property type="match status" value="1"/>
</dbReference>
<dbReference type="Proteomes" id="UP001165366">
    <property type="component" value="Unassembled WGS sequence"/>
</dbReference>
<comment type="catalytic activity">
    <reaction evidence="9">
        <text>Endonucleolytic cleavage of RNA, removing extra 3' nucleotides from tRNA precursor, generating 3' termini of tRNAs. A 3'-hydroxy group is left at the tRNA terminus and a 5'-phosphoryl group is left at the trailer molecule.</text>
        <dbReference type="EC" id="3.1.26.11"/>
    </reaction>
</comment>
<dbReference type="EC" id="3.1.26.11" evidence="9"/>
<evidence type="ECO:0000313" key="11">
    <source>
        <dbReference type="EMBL" id="MCG2588087.1"/>
    </source>
</evidence>
<dbReference type="CDD" id="cd07717">
    <property type="entry name" value="RNaseZ_ZiPD-like_MBL-fold"/>
    <property type="match status" value="1"/>
</dbReference>
<dbReference type="InterPro" id="IPR013471">
    <property type="entry name" value="RNase_Z/BN"/>
</dbReference>
<reference evidence="11" key="2">
    <citation type="submission" date="2024-05" db="EMBL/GenBank/DDBJ databases">
        <title>Rhodohalobacter halophilus gen. nov., sp. nov., a moderately halophilic member of the family Balneolaceae.</title>
        <authorList>
            <person name="Xia J."/>
        </authorList>
    </citation>
    <scope>NUCLEOTIDE SEQUENCE</scope>
    <source>
        <strain evidence="11">WB101</strain>
    </source>
</reference>
<comment type="similarity">
    <text evidence="9">Belongs to the RNase Z family.</text>
</comment>
<comment type="subunit">
    <text evidence="2 9">Homodimer.</text>
</comment>
<dbReference type="PANTHER" id="PTHR46018">
    <property type="entry name" value="ZINC PHOSPHODIESTERASE ELAC PROTEIN 1"/>
    <property type="match status" value="1"/>
</dbReference>
<organism evidence="11 12">
    <name type="scientific">Rhodohalobacter sulfatireducens</name>
    <dbReference type="NCBI Taxonomy" id="2911366"/>
    <lineage>
        <taxon>Bacteria</taxon>
        <taxon>Pseudomonadati</taxon>
        <taxon>Balneolota</taxon>
        <taxon>Balneolia</taxon>
        <taxon>Balneolales</taxon>
        <taxon>Balneolaceae</taxon>
        <taxon>Rhodohalobacter</taxon>
    </lineage>
</organism>
<keyword evidence="5" id="KW-0479">Metal-binding</keyword>
<evidence type="ECO:0000256" key="9">
    <source>
        <dbReference type="HAMAP-Rule" id="MF_01818"/>
    </source>
</evidence>
<dbReference type="Gene3D" id="3.60.15.10">
    <property type="entry name" value="Ribonuclease Z/Hydroxyacylglutathione hydrolase-like"/>
    <property type="match status" value="1"/>
</dbReference>
<dbReference type="NCBIfam" id="NF000801">
    <property type="entry name" value="PRK00055.1-3"/>
    <property type="match status" value="1"/>
</dbReference>
<evidence type="ECO:0000256" key="10">
    <source>
        <dbReference type="SAM" id="MobiDB-lite"/>
    </source>
</evidence>
<gene>
    <name evidence="9 11" type="primary">rnz</name>
    <name evidence="11" type="ORF">L6773_05890</name>
</gene>
<keyword evidence="6 9" id="KW-0255">Endonuclease</keyword>
<dbReference type="SUPFAM" id="SSF56281">
    <property type="entry name" value="Metallo-hydrolase/oxidoreductase"/>
    <property type="match status" value="1"/>
</dbReference>
<evidence type="ECO:0000256" key="5">
    <source>
        <dbReference type="ARBA" id="ARBA00022723"/>
    </source>
</evidence>
<evidence type="ECO:0000256" key="8">
    <source>
        <dbReference type="ARBA" id="ARBA00022833"/>
    </source>
</evidence>
<name>A0ABS9KB49_9BACT</name>
<feature type="active site" description="Proton acceptor" evidence="9">
    <location>
        <position position="64"/>
    </location>
</feature>
<comment type="caution">
    <text evidence="11">The sequence shown here is derived from an EMBL/GenBank/DDBJ whole genome shotgun (WGS) entry which is preliminary data.</text>
</comment>
<comment type="cofactor">
    <cofactor evidence="1">
        <name>Zn(2+)</name>
        <dbReference type="ChEBI" id="CHEBI:29105"/>
    </cofactor>
</comment>
<keyword evidence="4 9" id="KW-0540">Nuclease</keyword>
<keyword evidence="12" id="KW-1185">Reference proteome</keyword>
<evidence type="ECO:0000256" key="6">
    <source>
        <dbReference type="ARBA" id="ARBA00022759"/>
    </source>
</evidence>
<dbReference type="EMBL" id="JAKLWS010000005">
    <property type="protein sequence ID" value="MCG2588087.1"/>
    <property type="molecule type" value="Genomic_DNA"/>
</dbReference>
<sequence length="407" mass="46019">MIIVPLGVASATPTATRHLPSVALWREGDVHLFDCGENAQMRMLQAGLKRSKIENIFITHFDVDHFSGIIGLLSTLQLQRRDKSLKIIGPKGVKEYVEWNLNFANVDLNFEISFVEVEEGFEEERVVDEDEYYVEARPLNHSTFCIGYRFQEKDKPGKVDAEKAEAMGITEDAQYKALKAGEDVELEDGTIVKSYDIVGHPRPGDSFAYVTDTKYCPNAVKLAMNTNILYHEATFSESLADKAVETGHSTSADAARVANEAQTKLLVIGHFSARYTNPFVLLREARDKFFPAWLATELRPIFTNPSQEKGIVQQKVYIKEANDKSGGGGGKSKKRSRKSDSSKKRFRKRKSSSSDRKKRSRSSSSSSERKRRRPERSRKNDNNDNQGSSRPPKHITPRTPFDNFDRF</sequence>
<dbReference type="PANTHER" id="PTHR46018:SF2">
    <property type="entry name" value="ZINC PHOSPHODIESTERASE ELAC PROTEIN 1"/>
    <property type="match status" value="1"/>
</dbReference>
<accession>A0ABS9KB49</accession>
<evidence type="ECO:0000256" key="7">
    <source>
        <dbReference type="ARBA" id="ARBA00022801"/>
    </source>
</evidence>
<keyword evidence="8" id="KW-0862">Zinc</keyword>
<evidence type="ECO:0000313" key="12">
    <source>
        <dbReference type="Proteomes" id="UP001165366"/>
    </source>
</evidence>
<evidence type="ECO:0000256" key="1">
    <source>
        <dbReference type="ARBA" id="ARBA00001947"/>
    </source>
</evidence>
<dbReference type="InterPro" id="IPR036866">
    <property type="entry name" value="RibonucZ/Hydroxyglut_hydro"/>
</dbReference>
<feature type="region of interest" description="Disordered" evidence="10">
    <location>
        <begin position="321"/>
        <end position="407"/>
    </location>
</feature>
<dbReference type="RefSeq" id="WP_237852931.1">
    <property type="nucleotide sequence ID" value="NZ_JAKLWS010000005.1"/>
</dbReference>
<reference evidence="11" key="1">
    <citation type="submission" date="2022-01" db="EMBL/GenBank/DDBJ databases">
        <authorList>
            <person name="Wang Y."/>
        </authorList>
    </citation>
    <scope>NUCLEOTIDE SEQUENCE</scope>
    <source>
        <strain evidence="11">WB101</strain>
    </source>
</reference>
<evidence type="ECO:0000256" key="2">
    <source>
        <dbReference type="ARBA" id="ARBA00011738"/>
    </source>
</evidence>
<dbReference type="NCBIfam" id="TIGR02651">
    <property type="entry name" value="RNase_Z"/>
    <property type="match status" value="1"/>
</dbReference>
<keyword evidence="3 9" id="KW-0819">tRNA processing</keyword>
<feature type="compositionally biased region" description="Basic residues" evidence="10">
    <location>
        <begin position="344"/>
        <end position="361"/>
    </location>
</feature>
<proteinExistence type="inferred from homology"/>
<evidence type="ECO:0000256" key="3">
    <source>
        <dbReference type="ARBA" id="ARBA00022694"/>
    </source>
</evidence>
<comment type="function">
    <text evidence="9">Zinc phosphodiesterase, which displays some tRNA 3'-processing endonuclease activity. Probably involved in tRNA maturation, by removing a 3'-trailer from precursor tRNA.</text>
</comment>
<evidence type="ECO:0000256" key="4">
    <source>
        <dbReference type="ARBA" id="ARBA00022722"/>
    </source>
</evidence>